<evidence type="ECO:0000256" key="11">
    <source>
        <dbReference type="SAM" id="MobiDB-lite"/>
    </source>
</evidence>
<comment type="catalytic activity">
    <reaction evidence="8">
        <text>L-threonyl-[protein] + ATP = O-phospho-L-threonyl-[protein] + ADP + H(+)</text>
        <dbReference type="Rhea" id="RHEA:46608"/>
        <dbReference type="Rhea" id="RHEA-COMP:11060"/>
        <dbReference type="Rhea" id="RHEA-COMP:11605"/>
        <dbReference type="ChEBI" id="CHEBI:15378"/>
        <dbReference type="ChEBI" id="CHEBI:30013"/>
        <dbReference type="ChEBI" id="CHEBI:30616"/>
        <dbReference type="ChEBI" id="CHEBI:61977"/>
        <dbReference type="ChEBI" id="CHEBI:456216"/>
        <dbReference type="EC" id="2.7.12.1"/>
    </reaction>
</comment>
<sequence>MPLSRTKSLITNGTAISPSNESFLPQISSKNGSNMCLEKSDSISRYKQASKVFQNGVSDNSAQLPDVRPNSNGSNDQLSNKNSKPQKSLGASPQQVMKLYMHKLTPYEHHEIFSYPQVYFIGANAKKRLGVIGAPNNSGYDDEQGSYLHTPHDHIAYRYEMIKIIGKGSFGQVIKAYDHKCHQNVALKIVRNEKRFHRQAQEEIRILDHLRK</sequence>
<proteinExistence type="predicted"/>
<dbReference type="GO" id="GO:0005737">
    <property type="term" value="C:cytoplasm"/>
    <property type="evidence" value="ECO:0007669"/>
    <property type="project" value="TreeGrafter"/>
</dbReference>
<feature type="binding site" evidence="10">
    <location>
        <position position="188"/>
    </location>
    <ligand>
        <name>ATP</name>
        <dbReference type="ChEBI" id="CHEBI:30616"/>
    </ligand>
</feature>
<organism evidence="13 14">
    <name type="scientific">Stegodyphus mimosarum</name>
    <name type="common">African social velvet spider</name>
    <dbReference type="NCBI Taxonomy" id="407821"/>
    <lineage>
        <taxon>Eukaryota</taxon>
        <taxon>Metazoa</taxon>
        <taxon>Ecdysozoa</taxon>
        <taxon>Arthropoda</taxon>
        <taxon>Chelicerata</taxon>
        <taxon>Arachnida</taxon>
        <taxon>Araneae</taxon>
        <taxon>Araneomorphae</taxon>
        <taxon>Entelegynae</taxon>
        <taxon>Eresoidea</taxon>
        <taxon>Eresidae</taxon>
        <taxon>Stegodyphus</taxon>
    </lineage>
</organism>
<dbReference type="Gene3D" id="3.30.200.20">
    <property type="entry name" value="Phosphorylase Kinase, domain 1"/>
    <property type="match status" value="1"/>
</dbReference>
<keyword evidence="14" id="KW-1185">Reference proteome</keyword>
<comment type="catalytic activity">
    <reaction evidence="9">
        <text>L-tyrosyl-[protein] + ATP = O-phospho-L-tyrosyl-[protein] + ADP + H(+)</text>
        <dbReference type="Rhea" id="RHEA:10596"/>
        <dbReference type="Rhea" id="RHEA-COMP:10136"/>
        <dbReference type="Rhea" id="RHEA-COMP:20101"/>
        <dbReference type="ChEBI" id="CHEBI:15378"/>
        <dbReference type="ChEBI" id="CHEBI:30616"/>
        <dbReference type="ChEBI" id="CHEBI:46858"/>
        <dbReference type="ChEBI" id="CHEBI:61978"/>
        <dbReference type="ChEBI" id="CHEBI:456216"/>
        <dbReference type="EC" id="2.7.12.1"/>
    </reaction>
</comment>
<dbReference type="InterPro" id="IPR017441">
    <property type="entry name" value="Protein_kinase_ATP_BS"/>
</dbReference>
<comment type="catalytic activity">
    <reaction evidence="7">
        <text>L-seryl-[protein] + ATP = O-phospho-L-seryl-[protein] + ADP + H(+)</text>
        <dbReference type="Rhea" id="RHEA:17989"/>
        <dbReference type="Rhea" id="RHEA-COMP:9863"/>
        <dbReference type="Rhea" id="RHEA-COMP:11604"/>
        <dbReference type="ChEBI" id="CHEBI:15378"/>
        <dbReference type="ChEBI" id="CHEBI:29999"/>
        <dbReference type="ChEBI" id="CHEBI:30616"/>
        <dbReference type="ChEBI" id="CHEBI:83421"/>
        <dbReference type="ChEBI" id="CHEBI:456216"/>
        <dbReference type="EC" id="2.7.12.1"/>
    </reaction>
</comment>
<gene>
    <name evidence="13" type="ORF">X975_17363</name>
</gene>
<keyword evidence="5 13" id="KW-0418">Kinase</keyword>
<evidence type="ECO:0000256" key="3">
    <source>
        <dbReference type="ARBA" id="ARBA00022679"/>
    </source>
</evidence>
<keyword evidence="4 10" id="KW-0547">Nucleotide-binding</keyword>
<dbReference type="EC" id="2.7.12.1" evidence="1"/>
<dbReference type="Proteomes" id="UP000054359">
    <property type="component" value="Unassembled WGS sequence"/>
</dbReference>
<dbReference type="EMBL" id="KK121504">
    <property type="protein sequence ID" value="KFM80614.1"/>
    <property type="molecule type" value="Genomic_DNA"/>
</dbReference>
<evidence type="ECO:0000256" key="7">
    <source>
        <dbReference type="ARBA" id="ARBA00049003"/>
    </source>
</evidence>
<evidence type="ECO:0000313" key="13">
    <source>
        <dbReference type="EMBL" id="KFM80614.1"/>
    </source>
</evidence>
<dbReference type="AlphaFoldDB" id="A0A087UTC5"/>
<dbReference type="GO" id="GO:0005524">
    <property type="term" value="F:ATP binding"/>
    <property type="evidence" value="ECO:0007669"/>
    <property type="project" value="UniProtKB-UniRule"/>
</dbReference>
<dbReference type="PANTHER" id="PTHR24058">
    <property type="entry name" value="DUAL SPECIFICITY PROTEIN KINASE"/>
    <property type="match status" value="1"/>
</dbReference>
<dbReference type="GO" id="GO:0005856">
    <property type="term" value="C:cytoskeleton"/>
    <property type="evidence" value="ECO:0007669"/>
    <property type="project" value="TreeGrafter"/>
</dbReference>
<dbReference type="PROSITE" id="PS50011">
    <property type="entry name" value="PROTEIN_KINASE_DOM"/>
    <property type="match status" value="1"/>
</dbReference>
<evidence type="ECO:0000256" key="1">
    <source>
        <dbReference type="ARBA" id="ARBA00013203"/>
    </source>
</evidence>
<dbReference type="InterPro" id="IPR000719">
    <property type="entry name" value="Prot_kinase_dom"/>
</dbReference>
<dbReference type="InterPro" id="IPR050494">
    <property type="entry name" value="Ser_Thr_dual-spec_kinase"/>
</dbReference>
<evidence type="ECO:0000256" key="2">
    <source>
        <dbReference type="ARBA" id="ARBA00022527"/>
    </source>
</evidence>
<dbReference type="OrthoDB" id="9332038at2759"/>
<dbReference type="InterPro" id="IPR042521">
    <property type="entry name" value="DYRK"/>
</dbReference>
<dbReference type="Gene3D" id="3.30.10.30">
    <property type="entry name" value="DYRK"/>
    <property type="match status" value="1"/>
</dbReference>
<evidence type="ECO:0000313" key="14">
    <source>
        <dbReference type="Proteomes" id="UP000054359"/>
    </source>
</evidence>
<keyword evidence="3" id="KW-0808">Transferase</keyword>
<feature type="domain" description="Protein kinase" evidence="12">
    <location>
        <begin position="159"/>
        <end position="212"/>
    </location>
</feature>
<feature type="non-terminal residue" evidence="13">
    <location>
        <position position="212"/>
    </location>
</feature>
<dbReference type="InterPro" id="IPR011009">
    <property type="entry name" value="Kinase-like_dom_sf"/>
</dbReference>
<dbReference type="GO" id="GO:0004712">
    <property type="term" value="F:protein serine/threonine/tyrosine kinase activity"/>
    <property type="evidence" value="ECO:0007669"/>
    <property type="project" value="UniProtKB-EC"/>
</dbReference>
<dbReference type="GO" id="GO:0005634">
    <property type="term" value="C:nucleus"/>
    <property type="evidence" value="ECO:0007669"/>
    <property type="project" value="TreeGrafter"/>
</dbReference>
<evidence type="ECO:0000256" key="9">
    <source>
        <dbReference type="ARBA" id="ARBA00051680"/>
    </source>
</evidence>
<reference evidence="13 14" key="1">
    <citation type="submission" date="2013-11" db="EMBL/GenBank/DDBJ databases">
        <title>Genome sequencing of Stegodyphus mimosarum.</title>
        <authorList>
            <person name="Bechsgaard J."/>
        </authorList>
    </citation>
    <scope>NUCLEOTIDE SEQUENCE [LARGE SCALE GENOMIC DNA]</scope>
</reference>
<accession>A0A087UTC5</accession>
<evidence type="ECO:0000256" key="4">
    <source>
        <dbReference type="ARBA" id="ARBA00022741"/>
    </source>
</evidence>
<protein>
    <recommendedName>
        <fullName evidence="1">dual-specificity kinase</fullName>
        <ecNumber evidence="1">2.7.12.1</ecNumber>
    </recommendedName>
</protein>
<dbReference type="PANTHER" id="PTHR24058:SF112">
    <property type="entry name" value="DUAL SPECIFICITY TYROSINE-PHOSPHORYLATION-REGULATED KINASE 3 HOMOLOG-RELATED"/>
    <property type="match status" value="1"/>
</dbReference>
<dbReference type="SUPFAM" id="SSF56112">
    <property type="entry name" value="Protein kinase-like (PK-like)"/>
    <property type="match status" value="1"/>
</dbReference>
<feature type="region of interest" description="Disordered" evidence="11">
    <location>
        <begin position="58"/>
        <end position="92"/>
    </location>
</feature>
<keyword evidence="2" id="KW-0723">Serine/threonine-protein kinase</keyword>
<evidence type="ECO:0000256" key="8">
    <source>
        <dbReference type="ARBA" id="ARBA00049308"/>
    </source>
</evidence>
<name>A0A087UTC5_STEMI</name>
<dbReference type="GO" id="GO:0004674">
    <property type="term" value="F:protein serine/threonine kinase activity"/>
    <property type="evidence" value="ECO:0007669"/>
    <property type="project" value="UniProtKB-KW"/>
</dbReference>
<evidence type="ECO:0000256" key="10">
    <source>
        <dbReference type="PROSITE-ProRule" id="PRU10141"/>
    </source>
</evidence>
<dbReference type="PROSITE" id="PS00107">
    <property type="entry name" value="PROTEIN_KINASE_ATP"/>
    <property type="match status" value="1"/>
</dbReference>
<evidence type="ECO:0000259" key="12">
    <source>
        <dbReference type="PROSITE" id="PS50011"/>
    </source>
</evidence>
<evidence type="ECO:0000256" key="5">
    <source>
        <dbReference type="ARBA" id="ARBA00022777"/>
    </source>
</evidence>
<evidence type="ECO:0000256" key="6">
    <source>
        <dbReference type="ARBA" id="ARBA00022840"/>
    </source>
</evidence>
<keyword evidence="6 10" id="KW-0067">ATP-binding</keyword>
<dbReference type="STRING" id="407821.A0A087UTC5"/>